<protein>
    <submittedName>
        <fullName evidence="1">Uncharacterized protein</fullName>
    </submittedName>
</protein>
<organism evidence="1 2">
    <name type="scientific">Zoarces viviparus</name>
    <name type="common">Viviparous eelpout</name>
    <name type="synonym">Blennius viviparus</name>
    <dbReference type="NCBI Taxonomy" id="48416"/>
    <lineage>
        <taxon>Eukaryota</taxon>
        <taxon>Metazoa</taxon>
        <taxon>Chordata</taxon>
        <taxon>Craniata</taxon>
        <taxon>Vertebrata</taxon>
        <taxon>Euteleostomi</taxon>
        <taxon>Actinopterygii</taxon>
        <taxon>Neopterygii</taxon>
        <taxon>Teleostei</taxon>
        <taxon>Neoteleostei</taxon>
        <taxon>Acanthomorphata</taxon>
        <taxon>Eupercaria</taxon>
        <taxon>Perciformes</taxon>
        <taxon>Cottioidei</taxon>
        <taxon>Zoarcales</taxon>
        <taxon>Zoarcidae</taxon>
        <taxon>Zoarcinae</taxon>
        <taxon>Zoarces</taxon>
    </lineage>
</organism>
<dbReference type="EMBL" id="JBCEZU010000112">
    <property type="protein sequence ID" value="KAK9527973.1"/>
    <property type="molecule type" value="Genomic_DNA"/>
</dbReference>
<reference evidence="1 2" key="1">
    <citation type="journal article" date="2024" name="Genome Biol. Evol.">
        <title>Chromosome-level genome assembly of the viviparous eelpout Zoarces viviparus.</title>
        <authorList>
            <person name="Fuhrmann N."/>
            <person name="Brasseur M.V."/>
            <person name="Bakowski C.E."/>
            <person name="Podsiadlowski L."/>
            <person name="Prost S."/>
            <person name="Krehenwinkel H."/>
            <person name="Mayer C."/>
        </authorList>
    </citation>
    <scope>NUCLEOTIDE SEQUENCE [LARGE SCALE GENOMIC DNA]</scope>
    <source>
        <strain evidence="1">NO-MEL_2022_Ind0_liver</strain>
    </source>
</reference>
<gene>
    <name evidence="1" type="ORF">VZT92_014479</name>
</gene>
<name>A0AAW1F106_ZOAVI</name>
<evidence type="ECO:0000313" key="2">
    <source>
        <dbReference type="Proteomes" id="UP001488805"/>
    </source>
</evidence>
<keyword evidence="2" id="KW-1185">Reference proteome</keyword>
<accession>A0AAW1F106</accession>
<dbReference type="Proteomes" id="UP001488805">
    <property type="component" value="Unassembled WGS sequence"/>
</dbReference>
<dbReference type="AlphaFoldDB" id="A0AAW1F106"/>
<comment type="caution">
    <text evidence="1">The sequence shown here is derived from an EMBL/GenBank/DDBJ whole genome shotgun (WGS) entry which is preliminary data.</text>
</comment>
<proteinExistence type="predicted"/>
<sequence length="86" mass="9367">MIASMNNRAFVQCLSLKAPQGGQGKPEFSLMLPRCVPFLRAQSPFSFLYINGSTMPPLVLNMSSATELGAETRLNSASGKTERERS</sequence>
<evidence type="ECO:0000313" key="1">
    <source>
        <dbReference type="EMBL" id="KAK9527973.1"/>
    </source>
</evidence>